<accession>A0A4Y9XRP1</accession>
<reference evidence="1 2" key="1">
    <citation type="submission" date="2019-02" db="EMBL/GenBank/DDBJ databases">
        <title>Genome sequencing of the rare red list fungi Dentipellis fragilis.</title>
        <authorList>
            <person name="Buettner E."/>
            <person name="Kellner H."/>
        </authorList>
    </citation>
    <scope>NUCLEOTIDE SEQUENCE [LARGE SCALE GENOMIC DNA]</scope>
    <source>
        <strain evidence="1 2">DSM 105465</strain>
    </source>
</reference>
<dbReference type="Proteomes" id="UP000298327">
    <property type="component" value="Unassembled WGS sequence"/>
</dbReference>
<keyword evidence="2" id="KW-1185">Reference proteome</keyword>
<gene>
    <name evidence="1" type="ORF">EVG20_g10810</name>
</gene>
<evidence type="ECO:0000313" key="2">
    <source>
        <dbReference type="Proteomes" id="UP000298327"/>
    </source>
</evidence>
<dbReference type="EMBL" id="SEOQ01001424">
    <property type="protein sequence ID" value="TFY51851.1"/>
    <property type="molecule type" value="Genomic_DNA"/>
</dbReference>
<evidence type="ECO:0000313" key="1">
    <source>
        <dbReference type="EMBL" id="TFY51851.1"/>
    </source>
</evidence>
<dbReference type="AlphaFoldDB" id="A0A4Y9XRP1"/>
<sequence length="470" mass="51734">MAFAKEAVALSCADWDGWAREKKSMEERMVMGRGKSRSQRRPHLYLGARLPDVIPSQSPSPSSPFQPFLSLLSPCLLFLSSLSSFVPLTSPPLPPPTLVAQRLLRPNTPFPPRLLKPVGTPACRLPSLLHVLIYARMGTTLTVLQRLAQQCARRAPCGRRPPITQSLHNLELPAFAFHRILRPSILRFTRVFRQSAIVFYAEAGHVACPYQPLAVALFLAILFYSGPSRLDPKNTRKCFFTLFLDTTATGNHRGQESPPTPQAPPCLASLPASFPVKSSSAPDVMPPRTLSRLDRRIRASRALPGGATAFTGKPSSDSHLRPPRHTGAVIFIVHFTIPSFSNQYISRVDVTRPPDVHAQPCRYGKPYSLRVQLTRPSASASCGRAPAHTSSRLFCPSHLPRIQLVHHTAERKVTKHAYSFSARAIRWTVISADAVVACREPRVAASSLAARFHLPTSSSTLGHEYGSQPL</sequence>
<comment type="caution">
    <text evidence="1">The sequence shown here is derived from an EMBL/GenBank/DDBJ whole genome shotgun (WGS) entry which is preliminary data.</text>
</comment>
<proteinExistence type="predicted"/>
<protein>
    <submittedName>
        <fullName evidence="1">Uncharacterized protein</fullName>
    </submittedName>
</protein>
<name>A0A4Y9XRP1_9AGAM</name>
<organism evidence="1 2">
    <name type="scientific">Dentipellis fragilis</name>
    <dbReference type="NCBI Taxonomy" id="205917"/>
    <lineage>
        <taxon>Eukaryota</taxon>
        <taxon>Fungi</taxon>
        <taxon>Dikarya</taxon>
        <taxon>Basidiomycota</taxon>
        <taxon>Agaricomycotina</taxon>
        <taxon>Agaricomycetes</taxon>
        <taxon>Russulales</taxon>
        <taxon>Hericiaceae</taxon>
        <taxon>Dentipellis</taxon>
    </lineage>
</organism>